<name>A0A6J7DRF9_9ZZZZ</name>
<accession>A0A6J7DRF9</accession>
<dbReference type="PANTHER" id="PTHR34138">
    <property type="entry name" value="CELL SHAPE-DETERMINING PROTEIN MREC"/>
    <property type="match status" value="1"/>
</dbReference>
<feature type="region of interest" description="Disordered" evidence="5">
    <location>
        <begin position="272"/>
        <end position="320"/>
    </location>
</feature>
<evidence type="ECO:0000256" key="3">
    <source>
        <dbReference type="ARBA" id="ARBA00022960"/>
    </source>
</evidence>
<feature type="domain" description="Rod shape-determining protein MreC beta-barrel core" evidence="6">
    <location>
        <begin position="117"/>
        <end position="265"/>
    </location>
</feature>
<dbReference type="GO" id="GO:0005886">
    <property type="term" value="C:plasma membrane"/>
    <property type="evidence" value="ECO:0007669"/>
    <property type="project" value="TreeGrafter"/>
</dbReference>
<comment type="similarity">
    <text evidence="1">Belongs to the MreC family.</text>
</comment>
<evidence type="ECO:0000256" key="1">
    <source>
        <dbReference type="ARBA" id="ARBA00009369"/>
    </source>
</evidence>
<sequence length="320" mass="33004">MRSRRARLALAIAVLVSITFIILSARGSSTTARDTGSSVFGPFERLTSSVTKPIGNFFSSLTRIRSNEKTISDLQQKNAALQFDSRVLDGQSARGRQLQSLLKTAGIGQLTIVPAQVIAVGPSQGFAWSITLDAGSRDGVKTGQCVINGDGLVGRVSSVGRSTSTVLLAIDPSSSIGARAAKSSQIGIATGDGLAGLTFQLLDPMAPLKKGDSLLSFGSKNKQPFLPGIPLGTITDIKGATGSLTRIAIVQPFVDFSGLDVVGIVVAIPDRDPRDSLLPSSPKPAPTVTITISPTSGASSTPPSSARPTPSTPTPKPSKS</sequence>
<dbReference type="Gene3D" id="2.40.10.340">
    <property type="entry name" value="Rod shape-determining protein MreC, domain 1"/>
    <property type="match status" value="1"/>
</dbReference>
<evidence type="ECO:0000313" key="7">
    <source>
        <dbReference type="EMBL" id="CAB4869893.1"/>
    </source>
</evidence>
<dbReference type="Gene3D" id="2.40.10.350">
    <property type="entry name" value="Rod shape-determining protein MreC, domain 2"/>
    <property type="match status" value="1"/>
</dbReference>
<evidence type="ECO:0000256" key="4">
    <source>
        <dbReference type="ARBA" id="ARBA00032089"/>
    </source>
</evidence>
<dbReference type="GO" id="GO:0008360">
    <property type="term" value="P:regulation of cell shape"/>
    <property type="evidence" value="ECO:0007669"/>
    <property type="project" value="UniProtKB-KW"/>
</dbReference>
<dbReference type="InterPro" id="IPR007221">
    <property type="entry name" value="MreC"/>
</dbReference>
<keyword evidence="3" id="KW-0133">Cell shape</keyword>
<dbReference type="PIRSF" id="PIRSF038471">
    <property type="entry name" value="MreC"/>
    <property type="match status" value="1"/>
</dbReference>
<dbReference type="InterPro" id="IPR042177">
    <property type="entry name" value="Cell/Rod_1"/>
</dbReference>
<dbReference type="Pfam" id="PF04085">
    <property type="entry name" value="MreC"/>
    <property type="match status" value="1"/>
</dbReference>
<protein>
    <recommendedName>
        <fullName evidence="2">Cell shape-determining protein MreC</fullName>
    </recommendedName>
    <alternativeName>
        <fullName evidence="4">Cell shape protein MreC</fullName>
    </alternativeName>
</protein>
<dbReference type="AlphaFoldDB" id="A0A6J7DRF9"/>
<evidence type="ECO:0000259" key="6">
    <source>
        <dbReference type="Pfam" id="PF04085"/>
    </source>
</evidence>
<dbReference type="InterPro" id="IPR042175">
    <property type="entry name" value="Cell/Rod_MreC_2"/>
</dbReference>
<evidence type="ECO:0000256" key="2">
    <source>
        <dbReference type="ARBA" id="ARBA00013855"/>
    </source>
</evidence>
<proteinExistence type="inferred from homology"/>
<gene>
    <name evidence="7" type="ORF">UFOPK3401_00743</name>
</gene>
<feature type="compositionally biased region" description="Pro residues" evidence="5">
    <location>
        <begin position="310"/>
        <end position="320"/>
    </location>
</feature>
<organism evidence="7">
    <name type="scientific">freshwater metagenome</name>
    <dbReference type="NCBI Taxonomy" id="449393"/>
    <lineage>
        <taxon>unclassified sequences</taxon>
        <taxon>metagenomes</taxon>
        <taxon>ecological metagenomes</taxon>
    </lineage>
</organism>
<dbReference type="PANTHER" id="PTHR34138:SF1">
    <property type="entry name" value="CELL SHAPE-DETERMINING PROTEIN MREC"/>
    <property type="match status" value="1"/>
</dbReference>
<feature type="compositionally biased region" description="Low complexity" evidence="5">
    <location>
        <begin position="289"/>
        <end position="309"/>
    </location>
</feature>
<dbReference type="EMBL" id="CAFBLM010000027">
    <property type="protein sequence ID" value="CAB4869893.1"/>
    <property type="molecule type" value="Genomic_DNA"/>
</dbReference>
<evidence type="ECO:0000256" key="5">
    <source>
        <dbReference type="SAM" id="MobiDB-lite"/>
    </source>
</evidence>
<dbReference type="InterPro" id="IPR055342">
    <property type="entry name" value="MreC_beta-barrel_core"/>
</dbReference>
<reference evidence="7" key="1">
    <citation type="submission" date="2020-05" db="EMBL/GenBank/DDBJ databases">
        <authorList>
            <person name="Chiriac C."/>
            <person name="Salcher M."/>
            <person name="Ghai R."/>
            <person name="Kavagutti S V."/>
        </authorList>
    </citation>
    <scope>NUCLEOTIDE SEQUENCE</scope>
</reference>